<dbReference type="GO" id="GO:0016989">
    <property type="term" value="F:sigma factor antagonist activity"/>
    <property type="evidence" value="ECO:0007669"/>
    <property type="project" value="TreeGrafter"/>
</dbReference>
<dbReference type="InterPro" id="IPR051474">
    <property type="entry name" value="Anti-sigma-K/W_factor"/>
</dbReference>
<evidence type="ECO:0000313" key="3">
    <source>
        <dbReference type="Proteomes" id="UP000428803"/>
    </source>
</evidence>
<evidence type="ECO:0000313" key="2">
    <source>
        <dbReference type="EMBL" id="QGY79986.1"/>
    </source>
</evidence>
<dbReference type="GO" id="GO:0005886">
    <property type="term" value="C:plasma membrane"/>
    <property type="evidence" value="ECO:0007669"/>
    <property type="project" value="InterPro"/>
</dbReference>
<dbReference type="GO" id="GO:0006417">
    <property type="term" value="P:regulation of translation"/>
    <property type="evidence" value="ECO:0007669"/>
    <property type="project" value="TreeGrafter"/>
</dbReference>
<dbReference type="InterPro" id="IPR018764">
    <property type="entry name" value="RskA_C"/>
</dbReference>
<dbReference type="EMBL" id="CP035733">
    <property type="protein sequence ID" value="QGY79986.1"/>
    <property type="molecule type" value="Genomic_DNA"/>
</dbReference>
<sequence length="234" mass="24499">MYGGRVVTQINEDDIALAAEYVLGLLDVATEVTVEARITVDAVFAKEVEAWRTRLQPLLVSDVEPSPHLWAAIETSLPPTSSQDLGSEKLTFWRTLTGISVSAAAILGILLLQKPVTEPEVSKPTPLIAALSSDNGAASLTASYDSSTGRMVILPVSLDTGKLYPELWIIPADGQARSLGIVAQATPTTVIIPSDMRQYLASGGTLAITPEPEGGAPEGKATGPVIASGKIAKL</sequence>
<evidence type="ECO:0000259" key="1">
    <source>
        <dbReference type="Pfam" id="PF10099"/>
    </source>
</evidence>
<dbReference type="Pfam" id="PF10099">
    <property type="entry name" value="RskA_C"/>
    <property type="match status" value="1"/>
</dbReference>
<dbReference type="Proteomes" id="UP000428803">
    <property type="component" value="Chromosome"/>
</dbReference>
<dbReference type="KEGG" id="slaa:EUU25_04775"/>
<dbReference type="PANTHER" id="PTHR37461:SF1">
    <property type="entry name" value="ANTI-SIGMA-K FACTOR RSKA"/>
    <property type="match status" value="1"/>
</dbReference>
<feature type="domain" description="Anti-sigma K factor RskA C-terminal" evidence="1">
    <location>
        <begin position="102"/>
        <end position="225"/>
    </location>
</feature>
<protein>
    <recommendedName>
        <fullName evidence="1">Anti-sigma K factor RskA C-terminal domain-containing protein</fullName>
    </recommendedName>
</protein>
<dbReference type="AlphaFoldDB" id="A0A6I6L7Q5"/>
<gene>
    <name evidence="2" type="ORF">EUU25_04775</name>
</gene>
<dbReference type="PANTHER" id="PTHR37461">
    <property type="entry name" value="ANTI-SIGMA-K FACTOR RSKA"/>
    <property type="match status" value="1"/>
</dbReference>
<accession>A0A6I6L7Q5</accession>
<reference evidence="3" key="1">
    <citation type="submission" date="2019-01" db="EMBL/GenBank/DDBJ databases">
        <title>Sphingorhabdus lacus sp.nov., isolated from an oligotrophic freshwater lake.</title>
        <authorList>
            <person name="Park M."/>
        </authorList>
    </citation>
    <scope>NUCLEOTIDE SEQUENCE [LARGE SCALE GENOMIC DNA]</scope>
    <source>
        <strain evidence="3">IMCC1753</strain>
    </source>
</reference>
<proteinExistence type="predicted"/>
<keyword evidence="3" id="KW-1185">Reference proteome</keyword>
<name>A0A6I6L7Q5_9SPHN</name>
<organism evidence="2 3">
    <name type="scientific">Sphingorhabdus lacus</name>
    <dbReference type="NCBI Taxonomy" id="392610"/>
    <lineage>
        <taxon>Bacteria</taxon>
        <taxon>Pseudomonadati</taxon>
        <taxon>Pseudomonadota</taxon>
        <taxon>Alphaproteobacteria</taxon>
        <taxon>Sphingomonadales</taxon>
        <taxon>Sphingomonadaceae</taxon>
        <taxon>Sphingorhabdus</taxon>
    </lineage>
</organism>